<feature type="signal peptide" evidence="2">
    <location>
        <begin position="1"/>
        <end position="20"/>
    </location>
</feature>
<keyword evidence="4" id="KW-1185">Reference proteome</keyword>
<evidence type="ECO:0000256" key="1">
    <source>
        <dbReference type="SAM" id="Phobius"/>
    </source>
</evidence>
<evidence type="ECO:0000313" key="4">
    <source>
        <dbReference type="Proteomes" id="UP000270185"/>
    </source>
</evidence>
<keyword evidence="2" id="KW-0732">Signal</keyword>
<accession>A0A3G8XWF8</accession>
<feature type="chain" id="PRO_5018221940" evidence="2">
    <location>
        <begin position="21"/>
        <end position="74"/>
    </location>
</feature>
<dbReference type="Proteomes" id="UP000270185">
    <property type="component" value="Chromosome"/>
</dbReference>
<keyword evidence="1" id="KW-0812">Transmembrane</keyword>
<name>A0A3G8XWF8_9FLAO</name>
<evidence type="ECO:0000256" key="2">
    <source>
        <dbReference type="SAM" id="SignalP"/>
    </source>
</evidence>
<dbReference type="OrthoDB" id="1274917at2"/>
<evidence type="ECO:0000313" key="3">
    <source>
        <dbReference type="EMBL" id="AZI33031.1"/>
    </source>
</evidence>
<sequence length="74" mass="8121">MKIFNKVILFLFFVSYSAMFAENPPPLPAPPGDGGDTGTPGAPASPIDMYLYLLVIVAVGFMVYYHHKTRKSIV</sequence>
<organism evidence="3 4">
    <name type="scientific">Kaistella carnis</name>
    <dbReference type="NCBI Taxonomy" id="1241979"/>
    <lineage>
        <taxon>Bacteria</taxon>
        <taxon>Pseudomonadati</taxon>
        <taxon>Bacteroidota</taxon>
        <taxon>Flavobacteriia</taxon>
        <taxon>Flavobacteriales</taxon>
        <taxon>Weeksellaceae</taxon>
        <taxon>Chryseobacterium group</taxon>
        <taxon>Kaistella</taxon>
    </lineage>
</organism>
<dbReference type="RefSeq" id="WP_125024074.1">
    <property type="nucleotide sequence ID" value="NZ_CP034159.1"/>
</dbReference>
<feature type="transmembrane region" description="Helical" evidence="1">
    <location>
        <begin position="49"/>
        <end position="65"/>
    </location>
</feature>
<keyword evidence="1" id="KW-1133">Transmembrane helix</keyword>
<dbReference type="AlphaFoldDB" id="A0A3G8XWF8"/>
<protein>
    <submittedName>
        <fullName evidence="3">Signal peptidase</fullName>
    </submittedName>
</protein>
<dbReference type="KEGG" id="ccas:EIB73_07530"/>
<proteinExistence type="predicted"/>
<dbReference type="EMBL" id="CP034159">
    <property type="protein sequence ID" value="AZI33031.1"/>
    <property type="molecule type" value="Genomic_DNA"/>
</dbReference>
<keyword evidence="1" id="KW-0472">Membrane</keyword>
<gene>
    <name evidence="3" type="ORF">EIB73_07530</name>
</gene>
<reference evidence="4" key="1">
    <citation type="submission" date="2018-11" db="EMBL/GenBank/DDBJ databases">
        <title>Proposal to divide the Flavobacteriaceae and reorganize its genera based on Amino Acid Identity values calculated from whole genome sequences.</title>
        <authorList>
            <person name="Nicholson A.C."/>
            <person name="Gulvik C.A."/>
            <person name="Whitney A.M."/>
            <person name="Humrighouse B.W."/>
            <person name="Bell M."/>
            <person name="Holmes B."/>
            <person name="Steigerwalt A.G."/>
            <person name="Villarma A."/>
            <person name="Sheth M."/>
            <person name="Batra D."/>
            <person name="Pryor J."/>
            <person name="Bernardet J.-F."/>
            <person name="Hugo C."/>
            <person name="Kampfer P."/>
            <person name="Newman J.D."/>
            <person name="McQuiston J.R."/>
        </authorList>
    </citation>
    <scope>NUCLEOTIDE SEQUENCE [LARGE SCALE GENOMIC DNA]</scope>
    <source>
        <strain evidence="4">G0081</strain>
    </source>
</reference>